<protein>
    <submittedName>
        <fullName evidence="1">Uncharacterized protein</fullName>
    </submittedName>
</protein>
<accession>A0A1M5IXY1</accession>
<reference evidence="1 2" key="1">
    <citation type="submission" date="2016-11" db="EMBL/GenBank/DDBJ databases">
        <authorList>
            <person name="Jaros S."/>
            <person name="Januszkiewicz K."/>
            <person name="Wedrychowicz H."/>
        </authorList>
    </citation>
    <scope>NUCLEOTIDE SEQUENCE [LARGE SCALE GENOMIC DNA]</scope>
    <source>
        <strain evidence="1 2">IBRC-M 10683</strain>
    </source>
</reference>
<dbReference type="Proteomes" id="UP000183988">
    <property type="component" value="Unassembled WGS sequence"/>
</dbReference>
<dbReference type="AlphaFoldDB" id="A0A1M5IXY1"/>
<keyword evidence="2" id="KW-1185">Reference proteome</keyword>
<organism evidence="1 2">
    <name type="scientific">Ornithinibacillus halophilus</name>
    <dbReference type="NCBI Taxonomy" id="930117"/>
    <lineage>
        <taxon>Bacteria</taxon>
        <taxon>Bacillati</taxon>
        <taxon>Bacillota</taxon>
        <taxon>Bacilli</taxon>
        <taxon>Bacillales</taxon>
        <taxon>Bacillaceae</taxon>
        <taxon>Ornithinibacillus</taxon>
    </lineage>
</organism>
<evidence type="ECO:0000313" key="2">
    <source>
        <dbReference type="Proteomes" id="UP000183988"/>
    </source>
</evidence>
<gene>
    <name evidence="1" type="ORF">SAMN05216225_102649</name>
</gene>
<sequence length="36" mass="4340">PMYQLTESDLPNASYHYEEIKEHMAQWLPELEFIEG</sequence>
<feature type="non-terminal residue" evidence="1">
    <location>
        <position position="1"/>
    </location>
</feature>
<name>A0A1M5IXY1_9BACI</name>
<dbReference type="EMBL" id="FQVW01000026">
    <property type="protein sequence ID" value="SHG32909.1"/>
    <property type="molecule type" value="Genomic_DNA"/>
</dbReference>
<evidence type="ECO:0000313" key="1">
    <source>
        <dbReference type="EMBL" id="SHG32909.1"/>
    </source>
</evidence>
<proteinExistence type="predicted"/>